<keyword evidence="2" id="KW-1185">Reference proteome</keyword>
<name>A0ABV8T638_9ACTN</name>
<dbReference type="Pfam" id="PF19828">
    <property type="entry name" value="DUF6309"/>
    <property type="match status" value="1"/>
</dbReference>
<dbReference type="InterPro" id="IPR046276">
    <property type="entry name" value="DUF6309"/>
</dbReference>
<comment type="caution">
    <text evidence="1">The sequence shown here is derived from an EMBL/GenBank/DDBJ whole genome shotgun (WGS) entry which is preliminary data.</text>
</comment>
<accession>A0ABV8T638</accession>
<reference evidence="2" key="1">
    <citation type="journal article" date="2019" name="Int. J. Syst. Evol. Microbiol.">
        <title>The Global Catalogue of Microorganisms (GCM) 10K type strain sequencing project: providing services to taxonomists for standard genome sequencing and annotation.</title>
        <authorList>
            <consortium name="The Broad Institute Genomics Platform"/>
            <consortium name="The Broad Institute Genome Sequencing Center for Infectious Disease"/>
            <person name="Wu L."/>
            <person name="Ma J."/>
        </authorList>
    </citation>
    <scope>NUCLEOTIDE SEQUENCE [LARGE SCALE GENOMIC DNA]</scope>
    <source>
        <strain evidence="2">PCU 347</strain>
    </source>
</reference>
<gene>
    <name evidence="1" type="ORF">ACFPC0_01180</name>
</gene>
<organism evidence="1 2">
    <name type="scientific">Streptomyces andamanensis</name>
    <dbReference type="NCBI Taxonomy" id="1565035"/>
    <lineage>
        <taxon>Bacteria</taxon>
        <taxon>Bacillati</taxon>
        <taxon>Actinomycetota</taxon>
        <taxon>Actinomycetes</taxon>
        <taxon>Kitasatosporales</taxon>
        <taxon>Streptomycetaceae</taxon>
        <taxon>Streptomyces</taxon>
    </lineage>
</organism>
<protein>
    <submittedName>
        <fullName evidence="1">DUF6309 family protein</fullName>
    </submittedName>
</protein>
<dbReference type="EMBL" id="JBHSDP010000003">
    <property type="protein sequence ID" value="MFC4326464.1"/>
    <property type="molecule type" value="Genomic_DNA"/>
</dbReference>
<sequence>MRVLETLPFEAVLRRFAEDHTYDAEDRTNFNDRAERHLLSARREMPGRWRRLLLEGPEVGKVVLPWHAGEGGEAELVPATGLTVTEAVDRLAALGTSYERSNPLCSLKIARQRRADPLPLFLSTRPVSGPDHDSLTIRQGIIHLDGLHRMLAWATSGRLTPGRWFEAYVAGPWHGDEPYPGGPSPF</sequence>
<dbReference type="Proteomes" id="UP001595824">
    <property type="component" value="Unassembled WGS sequence"/>
</dbReference>
<dbReference type="RefSeq" id="WP_381736536.1">
    <property type="nucleotide sequence ID" value="NZ_JBHSDP010000003.1"/>
</dbReference>
<proteinExistence type="predicted"/>
<evidence type="ECO:0000313" key="2">
    <source>
        <dbReference type="Proteomes" id="UP001595824"/>
    </source>
</evidence>
<evidence type="ECO:0000313" key="1">
    <source>
        <dbReference type="EMBL" id="MFC4326464.1"/>
    </source>
</evidence>